<keyword evidence="2" id="KW-1185">Reference proteome</keyword>
<dbReference type="EMBL" id="CAJVPW010006130">
    <property type="protein sequence ID" value="CAG8565043.1"/>
    <property type="molecule type" value="Genomic_DNA"/>
</dbReference>
<organism evidence="1 2">
    <name type="scientific">Cetraspora pellucida</name>
    <dbReference type="NCBI Taxonomy" id="1433469"/>
    <lineage>
        <taxon>Eukaryota</taxon>
        <taxon>Fungi</taxon>
        <taxon>Fungi incertae sedis</taxon>
        <taxon>Mucoromycota</taxon>
        <taxon>Glomeromycotina</taxon>
        <taxon>Glomeromycetes</taxon>
        <taxon>Diversisporales</taxon>
        <taxon>Gigasporaceae</taxon>
        <taxon>Cetraspora</taxon>
    </lineage>
</organism>
<name>A0ACA9M4A0_9GLOM</name>
<evidence type="ECO:0000313" key="2">
    <source>
        <dbReference type="Proteomes" id="UP000789366"/>
    </source>
</evidence>
<accession>A0ACA9M4A0</accession>
<sequence>MSHQLTVNTLRPVYNLVELELDDYEENKLILNTIHDLKLFFKNSNNYTCPLEEHELELFIKSQLMAFAITDEKSNNKTSIKHTYKFNYNNSLPFCKPIYLKLCEINSYLLFTLQSHLQLNRLTKCVYENTEHAFKTELRPHASDLCEVCTSFKAKLLVAKQDIDKYSKVQVEYNEHKKAANLKRQHYNNNVEENNHVNIIDDIKNIIISSSKENDAIQYKDDKGWVCLEIGKVYASKKSGEEENSF</sequence>
<protein>
    <submittedName>
        <fullName evidence="1">5554_t:CDS:1</fullName>
    </submittedName>
</protein>
<comment type="caution">
    <text evidence="1">The sequence shown here is derived from an EMBL/GenBank/DDBJ whole genome shotgun (WGS) entry which is preliminary data.</text>
</comment>
<proteinExistence type="predicted"/>
<evidence type="ECO:0000313" key="1">
    <source>
        <dbReference type="EMBL" id="CAG8565043.1"/>
    </source>
</evidence>
<dbReference type="Proteomes" id="UP000789366">
    <property type="component" value="Unassembled WGS sequence"/>
</dbReference>
<gene>
    <name evidence="1" type="ORF">SPELUC_LOCUS5764</name>
</gene>
<reference evidence="1" key="1">
    <citation type="submission" date="2021-06" db="EMBL/GenBank/DDBJ databases">
        <authorList>
            <person name="Kallberg Y."/>
            <person name="Tangrot J."/>
            <person name="Rosling A."/>
        </authorList>
    </citation>
    <scope>NUCLEOTIDE SEQUENCE</scope>
    <source>
        <strain evidence="1">28 12/20/2015</strain>
    </source>
</reference>